<dbReference type="Proteomes" id="UP000595792">
    <property type="component" value="Chromosome"/>
</dbReference>
<dbReference type="AlphaFoldDB" id="A0AAX1KM76"/>
<evidence type="ECO:0000313" key="2">
    <source>
        <dbReference type="Proteomes" id="UP000595792"/>
    </source>
</evidence>
<protein>
    <submittedName>
        <fullName evidence="1">Uncharacterized protein</fullName>
    </submittedName>
</protein>
<organism evidence="1 2">
    <name type="scientific">Flavonifractor plautii</name>
    <name type="common">Fusobacterium plautii</name>
    <dbReference type="NCBI Taxonomy" id="292800"/>
    <lineage>
        <taxon>Bacteria</taxon>
        <taxon>Bacillati</taxon>
        <taxon>Bacillota</taxon>
        <taxon>Clostridia</taxon>
        <taxon>Eubacteriales</taxon>
        <taxon>Oscillospiraceae</taxon>
        <taxon>Flavonifractor</taxon>
    </lineage>
</organism>
<reference evidence="1 2" key="1">
    <citation type="submission" date="2020-11" db="EMBL/GenBank/DDBJ databases">
        <title>Closed and high quality bacterial genomes of the OMM12 community.</title>
        <authorList>
            <person name="Marbouty M."/>
            <person name="Lamy-Besnier Q."/>
            <person name="Debarbieux L."/>
            <person name="Koszul R."/>
        </authorList>
    </citation>
    <scope>NUCLEOTIDE SEQUENCE [LARGE SCALE GENOMIC DNA]</scope>
    <source>
        <strain evidence="1 2">YL31</strain>
    </source>
</reference>
<accession>A0AAX1KM76</accession>
<gene>
    <name evidence="1" type="ORF">I5Q84_05195</name>
</gene>
<dbReference type="KEGG" id="fpla:A4U99_04950"/>
<proteinExistence type="predicted"/>
<evidence type="ECO:0000313" key="1">
    <source>
        <dbReference type="EMBL" id="QQR06883.1"/>
    </source>
</evidence>
<dbReference type="EMBL" id="CP065315">
    <property type="protein sequence ID" value="QQR06883.1"/>
    <property type="molecule type" value="Genomic_DNA"/>
</dbReference>
<sequence>MKVRRITLAGQDYYLVFNGAAMFEVEDRFGSSSNLLEAIGEPGRDGFAALCGGLAILAEQGELARRALGYDKGPILAENTVSALTTPAELTPLRKALMAAIMAGYGREVESDQDVDLGLLELEQKKTSG</sequence>
<name>A0AAX1KM76_FLAPL</name>
<dbReference type="RefSeq" id="WP_065534250.1">
    <property type="nucleotide sequence ID" value="NZ_CP015406.2"/>
</dbReference>